<feature type="compositionally biased region" description="Acidic residues" evidence="7">
    <location>
        <begin position="640"/>
        <end position="651"/>
    </location>
</feature>
<organism evidence="9 10">
    <name type="scientific">Pogonophryne albipinna</name>
    <dbReference type="NCBI Taxonomy" id="1090488"/>
    <lineage>
        <taxon>Eukaryota</taxon>
        <taxon>Metazoa</taxon>
        <taxon>Chordata</taxon>
        <taxon>Craniata</taxon>
        <taxon>Vertebrata</taxon>
        <taxon>Euteleostomi</taxon>
        <taxon>Actinopterygii</taxon>
        <taxon>Neopterygii</taxon>
        <taxon>Teleostei</taxon>
        <taxon>Neoteleostei</taxon>
        <taxon>Acanthomorphata</taxon>
        <taxon>Eupercaria</taxon>
        <taxon>Perciformes</taxon>
        <taxon>Notothenioidei</taxon>
        <taxon>Pogonophryne</taxon>
    </lineage>
</organism>
<feature type="compositionally biased region" description="Basic and acidic residues" evidence="7">
    <location>
        <begin position="616"/>
        <end position="639"/>
    </location>
</feature>
<dbReference type="InterPro" id="IPR036770">
    <property type="entry name" value="Ankyrin_rpt-contain_sf"/>
</dbReference>
<accession>A0AAD6FR56</accession>
<keyword evidence="2" id="KW-0677">Repeat</keyword>
<evidence type="ECO:0000313" key="9">
    <source>
        <dbReference type="EMBL" id="KAJ4942938.1"/>
    </source>
</evidence>
<dbReference type="InterPro" id="IPR002110">
    <property type="entry name" value="Ankyrin_rpt"/>
</dbReference>
<dbReference type="PROSITE" id="PS50088">
    <property type="entry name" value="ANK_REPEAT"/>
    <property type="match status" value="2"/>
</dbReference>
<dbReference type="PROSITE" id="PS01360">
    <property type="entry name" value="ZF_MYND_1"/>
    <property type="match status" value="1"/>
</dbReference>
<dbReference type="PROSITE" id="PS50865">
    <property type="entry name" value="ZF_MYND_2"/>
    <property type="match status" value="1"/>
</dbReference>
<dbReference type="InterPro" id="IPR003409">
    <property type="entry name" value="MORN"/>
</dbReference>
<dbReference type="SMART" id="SM00248">
    <property type="entry name" value="ANK"/>
    <property type="match status" value="4"/>
</dbReference>
<keyword evidence="4" id="KW-0862">Zinc</keyword>
<gene>
    <name evidence="9" type="ORF">JOQ06_005450</name>
</gene>
<comment type="caution">
    <text evidence="9">The sequence shown here is derived from an EMBL/GenBank/DDBJ whole genome shotgun (WGS) entry which is preliminary data.</text>
</comment>
<dbReference type="SUPFAM" id="SSF82185">
    <property type="entry name" value="Histone H3 K4-specific methyltransferase SET7/9 N-terminal domain"/>
    <property type="match status" value="1"/>
</dbReference>
<dbReference type="InterPro" id="IPR053064">
    <property type="entry name" value="Ankyrin-MYND_domain-protein"/>
</dbReference>
<evidence type="ECO:0000313" key="10">
    <source>
        <dbReference type="Proteomes" id="UP001219934"/>
    </source>
</evidence>
<dbReference type="SUPFAM" id="SSF144232">
    <property type="entry name" value="HIT/MYND zinc finger-like"/>
    <property type="match status" value="1"/>
</dbReference>
<feature type="region of interest" description="Disordered" evidence="7">
    <location>
        <begin position="181"/>
        <end position="204"/>
    </location>
</feature>
<keyword evidence="1" id="KW-0479">Metal-binding</keyword>
<proteinExistence type="predicted"/>
<feature type="region of interest" description="Disordered" evidence="7">
    <location>
        <begin position="13"/>
        <end position="47"/>
    </location>
</feature>
<evidence type="ECO:0000256" key="2">
    <source>
        <dbReference type="ARBA" id="ARBA00022737"/>
    </source>
</evidence>
<dbReference type="Pfam" id="PF02493">
    <property type="entry name" value="MORN"/>
    <property type="match status" value="5"/>
</dbReference>
<feature type="domain" description="MYND-type" evidence="8">
    <location>
        <begin position="1073"/>
        <end position="1113"/>
    </location>
</feature>
<dbReference type="EMBL" id="JAPTMU010000005">
    <property type="protein sequence ID" value="KAJ4942938.1"/>
    <property type="molecule type" value="Genomic_DNA"/>
</dbReference>
<feature type="compositionally biased region" description="Basic and acidic residues" evidence="7">
    <location>
        <begin position="467"/>
        <end position="502"/>
    </location>
</feature>
<dbReference type="PROSITE" id="PS50297">
    <property type="entry name" value="ANK_REP_REGION"/>
    <property type="match status" value="1"/>
</dbReference>
<dbReference type="AlphaFoldDB" id="A0AAD6FR56"/>
<feature type="compositionally biased region" description="Acidic residues" evidence="7">
    <location>
        <begin position="503"/>
        <end position="513"/>
    </location>
</feature>
<dbReference type="SUPFAM" id="SSF48403">
    <property type="entry name" value="Ankyrin repeat"/>
    <property type="match status" value="2"/>
</dbReference>
<dbReference type="Proteomes" id="UP001219934">
    <property type="component" value="Unassembled WGS sequence"/>
</dbReference>
<feature type="region of interest" description="Disordered" evidence="7">
    <location>
        <begin position="439"/>
        <end position="668"/>
    </location>
</feature>
<evidence type="ECO:0000259" key="8">
    <source>
        <dbReference type="PROSITE" id="PS50865"/>
    </source>
</evidence>
<sequence>MLSTCKSVAAVPGRGVVEPGESKQSDGLRGAQSGEERRQGLGVQEWPDGSRFEGEFVNGFKHGNGKYTWRNGEFYEGSFYKDYRHGDGVYCWPTGHRFTGKFYLNRKEGYGQQQFPDGASFQGLYHADQRFGPGVVTYPDGRKDVGLWLGERLLRLCTSVKEGFSLEKFPEFAAYMDSPAITDSMTQRPPSPQKEATMDSKVDRERDLQSDENFILPPGMESYSTDGDHLPLPPGRRRELDQHFYGELWEPDSYPHHGYERDPLSSLPLQARMQAHIHKHRLQAENVGWDVAAVLSLNRDSSGPKGPLEVSSELLIQHSSRGDLQAVSQVLQTGLVHPDVADSQGHTALIAATVNCHNDVIQLLLDMGADIDKINCEGMSALAVCHVLYYPFQSLHNTLVEPPAKTQVSRSASACGSSPQISQVDFLTDTPRTEELTEHILHHSSNVSNSSELITERWSGLDEPETDTEHLKEERKEKDGEEREDTEREGREREREEMSRSEDENESNGEEREDTEREGREREREEMSCREDENESKGEEREDTEREGREREREEISRREDENESKGEEREDTEREGREREREEMSCREDENESKGEEREIESRCGQTWEIEESELEGKEREFKKREEDVGLVESRETEAGDENIEEDLEEEVRSNHEEDIKEEGERGSDYVAGVERSIQVMDGGIALGSVQWTEHRAGRVQQVKDREVTPTFDSACSVSSFRIQVTEEAMQHSAEALSRTGVPQSSDTQETVRKMAAMKTEHRVRLNILKLLLERGADPNTSRVPMPVLFLAIMASDTEAVRRLLLCGARTDIPLPSKKKGLYPLHVAAALPGPAGPIITELLLHAITDPDAQACDQSEIYEPDKIFQKAKEALSSSEGPHLKEGGRTALHVACQRDADYRNASKVAVEELLKGGADPNIPLSRRVGSALCALANIKYHLGGNRAKLLEMLAQAGADILMPVMVGDVVGTAVDFAHYSFNQDSHIANTPFHALSMRERETFKARRQLLSMMGDLLRQTAAQREREQHHTTNITSSTERFVHTGAGPSNRPLPSCESIPPTTVTHRNPAFNFCYHCGRSVSVKLTACSRCHKVFYCSRNCKLKAWDERHKEECIRVSASANGFQKSVVLKSPRGSRPLTAMLKSKTVSRTLSLKLKSHRVSKPLGMAEKVLESQVNLNENYSCN</sequence>
<dbReference type="Pfam" id="PF00023">
    <property type="entry name" value="Ank"/>
    <property type="match status" value="2"/>
</dbReference>
<dbReference type="InterPro" id="IPR002893">
    <property type="entry name" value="Znf_MYND"/>
</dbReference>
<feature type="repeat" description="ANK" evidence="5">
    <location>
        <begin position="344"/>
        <end position="376"/>
    </location>
</feature>
<name>A0AAD6FR56_9TELE</name>
<keyword evidence="3 6" id="KW-0863">Zinc-finger</keyword>
<dbReference type="PANTHER" id="PTHR15897:SF2">
    <property type="entry name" value="ANKYRIN REPEAT AND MYND DOMAIN-CONTAINING PROTEIN 1"/>
    <property type="match status" value="1"/>
</dbReference>
<evidence type="ECO:0000256" key="1">
    <source>
        <dbReference type="ARBA" id="ARBA00022723"/>
    </source>
</evidence>
<dbReference type="SMART" id="SM00698">
    <property type="entry name" value="MORN"/>
    <property type="match status" value="4"/>
</dbReference>
<dbReference type="GO" id="GO:0008270">
    <property type="term" value="F:zinc ion binding"/>
    <property type="evidence" value="ECO:0007669"/>
    <property type="project" value="UniProtKB-KW"/>
</dbReference>
<dbReference type="Gene3D" id="2.20.110.10">
    <property type="entry name" value="Histone H3 K4-specific methyltransferase SET7/9 N-terminal domain"/>
    <property type="match status" value="1"/>
</dbReference>
<evidence type="ECO:0000256" key="7">
    <source>
        <dbReference type="SAM" id="MobiDB-lite"/>
    </source>
</evidence>
<evidence type="ECO:0000256" key="4">
    <source>
        <dbReference type="ARBA" id="ARBA00022833"/>
    </source>
</evidence>
<evidence type="ECO:0000256" key="6">
    <source>
        <dbReference type="PROSITE-ProRule" id="PRU00134"/>
    </source>
</evidence>
<dbReference type="Gene3D" id="6.10.140.2220">
    <property type="match status" value="1"/>
</dbReference>
<reference evidence="9" key="1">
    <citation type="submission" date="2022-11" db="EMBL/GenBank/DDBJ databases">
        <title>Chromosome-level genome of Pogonophryne albipinna.</title>
        <authorList>
            <person name="Jo E."/>
        </authorList>
    </citation>
    <scope>NUCLEOTIDE SEQUENCE</scope>
    <source>
        <strain evidence="9">SGF0006</strain>
        <tissue evidence="9">Muscle</tissue>
    </source>
</reference>
<protein>
    <recommendedName>
        <fullName evidence="8">MYND-type domain-containing protein</fullName>
    </recommendedName>
</protein>
<feature type="compositionally biased region" description="Basic and acidic residues" evidence="7">
    <location>
        <begin position="652"/>
        <end position="668"/>
    </location>
</feature>
<dbReference type="Pfam" id="PF01753">
    <property type="entry name" value="zf-MYND"/>
    <property type="match status" value="1"/>
</dbReference>
<evidence type="ECO:0000256" key="3">
    <source>
        <dbReference type="ARBA" id="ARBA00022771"/>
    </source>
</evidence>
<dbReference type="Gene3D" id="1.25.40.20">
    <property type="entry name" value="Ankyrin repeat-containing domain"/>
    <property type="match status" value="2"/>
</dbReference>
<feature type="compositionally biased region" description="Basic and acidic residues" evidence="7">
    <location>
        <begin position="514"/>
        <end position="603"/>
    </location>
</feature>
<keyword evidence="10" id="KW-1185">Reference proteome</keyword>
<feature type="compositionally biased region" description="Polar residues" evidence="7">
    <location>
        <begin position="443"/>
        <end position="453"/>
    </location>
</feature>
<feature type="repeat" description="ANK" evidence="5">
    <location>
        <begin position="886"/>
        <end position="924"/>
    </location>
</feature>
<keyword evidence="5" id="KW-0040">ANK repeat</keyword>
<evidence type="ECO:0000256" key="5">
    <source>
        <dbReference type="PROSITE-ProRule" id="PRU00023"/>
    </source>
</evidence>
<dbReference type="PANTHER" id="PTHR15897">
    <property type="entry name" value="ANKYRIN REPEAT AND MYND DOMAIN PROTEIN 1"/>
    <property type="match status" value="1"/>
</dbReference>